<feature type="compositionally biased region" description="Low complexity" evidence="3">
    <location>
        <begin position="306"/>
        <end position="329"/>
    </location>
</feature>
<accession>A0A2I1H3N9</accession>
<feature type="compositionally biased region" description="Basic residues" evidence="3">
    <location>
        <begin position="259"/>
        <end position="268"/>
    </location>
</feature>
<comment type="caution">
    <text evidence="5">The sequence shown here is derived from an EMBL/GenBank/DDBJ whole genome shotgun (WGS) entry which is preliminary data.</text>
</comment>
<dbReference type="Proteomes" id="UP000234323">
    <property type="component" value="Unassembled WGS sequence"/>
</dbReference>
<dbReference type="InterPro" id="IPR032675">
    <property type="entry name" value="LRR_dom_sf"/>
</dbReference>
<reference evidence="5 6" key="1">
    <citation type="submission" date="2015-10" db="EMBL/GenBank/DDBJ databases">
        <title>Genome analyses suggest a sexual origin of heterokaryosis in a supposedly ancient asexual fungus.</title>
        <authorList>
            <person name="Ropars J."/>
            <person name="Sedzielewska K."/>
            <person name="Noel J."/>
            <person name="Charron P."/>
            <person name="Farinelli L."/>
            <person name="Marton T."/>
            <person name="Kruger M."/>
            <person name="Pelin A."/>
            <person name="Brachmann A."/>
            <person name="Corradi N."/>
        </authorList>
    </citation>
    <scope>NUCLEOTIDE SEQUENCE [LARGE SCALE GENOMIC DNA]</scope>
    <source>
        <strain evidence="5 6">A4</strain>
    </source>
</reference>
<dbReference type="GO" id="GO:0005737">
    <property type="term" value="C:cytoplasm"/>
    <property type="evidence" value="ECO:0007669"/>
    <property type="project" value="TreeGrafter"/>
</dbReference>
<dbReference type="PROSITE" id="PS51450">
    <property type="entry name" value="LRR"/>
    <property type="match status" value="1"/>
</dbReference>
<dbReference type="VEuPathDB" id="FungiDB:FUN_007300"/>
<dbReference type="PANTHER" id="PTHR48051:SF46">
    <property type="entry name" value="LEUCINE RICH REPEAT-CONTAINING DOMAIN PROTEIN"/>
    <property type="match status" value="1"/>
</dbReference>
<dbReference type="InterPro" id="IPR019487">
    <property type="entry name" value="RAM_signalling_pathway_SOG2"/>
</dbReference>
<dbReference type="Pfam" id="PF10428">
    <property type="entry name" value="SOG2"/>
    <property type="match status" value="1"/>
</dbReference>
<evidence type="ECO:0000256" key="3">
    <source>
        <dbReference type="SAM" id="MobiDB-lite"/>
    </source>
</evidence>
<evidence type="ECO:0000256" key="2">
    <source>
        <dbReference type="ARBA" id="ARBA00022737"/>
    </source>
</evidence>
<evidence type="ECO:0000259" key="4">
    <source>
        <dbReference type="Pfam" id="PF23598"/>
    </source>
</evidence>
<dbReference type="AlphaFoldDB" id="A0A2I1H3N9"/>
<name>A0A2I1H3N9_9GLOM</name>
<dbReference type="Gene3D" id="3.80.10.10">
    <property type="entry name" value="Ribonuclease Inhibitor"/>
    <property type="match status" value="1"/>
</dbReference>
<dbReference type="VEuPathDB" id="FungiDB:RhiirFUN_009446"/>
<keyword evidence="6" id="KW-1185">Reference proteome</keyword>
<proteinExistence type="predicted"/>
<feature type="region of interest" description="Disordered" evidence="3">
    <location>
        <begin position="663"/>
        <end position="682"/>
    </location>
</feature>
<dbReference type="PANTHER" id="PTHR48051">
    <property type="match status" value="1"/>
</dbReference>
<keyword evidence="1" id="KW-0433">Leucine-rich repeat</keyword>
<feature type="region of interest" description="Disordered" evidence="3">
    <location>
        <begin position="304"/>
        <end position="329"/>
    </location>
</feature>
<keyword evidence="2" id="KW-0677">Repeat</keyword>
<feature type="domain" description="Disease resistance R13L4/SHOC-2-like LRR" evidence="4">
    <location>
        <begin position="61"/>
        <end position="144"/>
    </location>
</feature>
<evidence type="ECO:0000313" key="5">
    <source>
        <dbReference type="EMBL" id="PKY53483.1"/>
    </source>
</evidence>
<feature type="compositionally biased region" description="Polar residues" evidence="3">
    <location>
        <begin position="240"/>
        <end position="249"/>
    </location>
</feature>
<organism evidence="5 6">
    <name type="scientific">Rhizophagus irregularis</name>
    <dbReference type="NCBI Taxonomy" id="588596"/>
    <lineage>
        <taxon>Eukaryota</taxon>
        <taxon>Fungi</taxon>
        <taxon>Fungi incertae sedis</taxon>
        <taxon>Mucoromycota</taxon>
        <taxon>Glomeromycotina</taxon>
        <taxon>Glomeromycetes</taxon>
        <taxon>Glomerales</taxon>
        <taxon>Glomeraceae</taxon>
        <taxon>Rhizophagus</taxon>
    </lineage>
</organism>
<feature type="compositionally biased region" description="Low complexity" evidence="3">
    <location>
        <begin position="786"/>
        <end position="800"/>
    </location>
</feature>
<dbReference type="VEuPathDB" id="FungiDB:RhiirA1_408361"/>
<evidence type="ECO:0000313" key="6">
    <source>
        <dbReference type="Proteomes" id="UP000234323"/>
    </source>
</evidence>
<evidence type="ECO:0000256" key="1">
    <source>
        <dbReference type="ARBA" id="ARBA00022614"/>
    </source>
</evidence>
<dbReference type="InterPro" id="IPR001611">
    <property type="entry name" value="Leu-rich_rpt"/>
</dbReference>
<feature type="compositionally biased region" description="Polar residues" evidence="3">
    <location>
        <begin position="802"/>
        <end position="824"/>
    </location>
</feature>
<dbReference type="SUPFAM" id="SSF52058">
    <property type="entry name" value="L domain-like"/>
    <property type="match status" value="1"/>
</dbReference>
<dbReference type="InterPro" id="IPR003591">
    <property type="entry name" value="Leu-rich_rpt_typical-subtyp"/>
</dbReference>
<protein>
    <recommendedName>
        <fullName evidence="4">Disease resistance R13L4/SHOC-2-like LRR domain-containing protein</fullName>
    </recommendedName>
</protein>
<feature type="compositionally biased region" description="Basic and acidic residues" evidence="3">
    <location>
        <begin position="271"/>
        <end position="284"/>
    </location>
</feature>
<feature type="region of interest" description="Disordered" evidence="3">
    <location>
        <begin position="234"/>
        <end position="289"/>
    </location>
</feature>
<sequence>MATEEELINIAKEMLNDDPKTVRLCSKGMKELPVECINFIAKDYKLERFGLEQNQLTTLPMEICKLTHLSYLNISSNAFKEFPEALCSMNNLEILDISRNKIRKMPDDFGTLISLKGLKISKNKIEQIPLYIAEMKDLQYLKLDGNQKLRFPPKSVCNMPKAGEGEEKVVMLSWLENLKEYLRKHSNNFSFNREVEMEESDHSSGEEDPALHNNKMLKKSVSSESMSYLMSTRMNAGGNLDSSNSSLKTISEDENLSNKKSHERKRPTPKLSKDLPSMRRDRSYSNDFDSTILNNVQKNLTRHSKSFSTDSISSSSTNGNNGNNLSQYQQYHGGYYNHYHNNQNYYILEERESENYFLKLKNMSPSEHLPMSDISLREASRNILYAFSQIHKALRQFANFTGNEKIFYNELNKATTTIGQLSNTLSRFDMVALQSAPESELCGKLLNSCQENILCFKQLIDLLNKRLKGIIAQSTDNMRYSRTLLIMLNGSIADIKFAWENIHPLLNDYTPYTGMSTPFRSRSMSRSNSTGGNNVMISASANSSSSNLGGNGGGLATPLYSAGLNSNGSISPYSLNTPSTGGLPSSPYSPYPSSNNSENSTNDLVSNGGSGMERTLSNSPLPDIRFSVNVFDQLISKVDVSIKNVENVVKNLSENLDKIMNSTNSDSLGRGNNGIGGDDESSLPSLSKIRELKNLVKNTIDVTKKLKKSLLIPKLNANKKEDLSVQLRVHGDSIVFLQTTVKMSSLAKEVSLEFPLPNKVMSGLGHVTKTNIDLTNFLRVIENNPTNISSPSQSSPFISNAPIFSSPNQSPPHTTNHSKNNSINEIDDDIKPFMIVTDDNGGGKEIVIDDNNDSALEIEVTKAYNENEIKDSNINKFEQ</sequence>
<dbReference type="InterPro" id="IPR050216">
    <property type="entry name" value="LRR_domain-containing"/>
</dbReference>
<dbReference type="SMART" id="SM00369">
    <property type="entry name" value="LRR_TYP"/>
    <property type="match status" value="3"/>
</dbReference>
<feature type="region of interest" description="Disordered" evidence="3">
    <location>
        <begin position="573"/>
        <end position="619"/>
    </location>
</feature>
<dbReference type="Pfam" id="PF23598">
    <property type="entry name" value="LRR_14"/>
    <property type="match status" value="1"/>
</dbReference>
<dbReference type="InterPro" id="IPR055414">
    <property type="entry name" value="LRR_R13L4/SHOC2-like"/>
</dbReference>
<gene>
    <name evidence="5" type="ORF">RhiirA4_409087</name>
</gene>
<feature type="compositionally biased region" description="Low complexity" evidence="3">
    <location>
        <begin position="576"/>
        <end position="602"/>
    </location>
</feature>
<feature type="region of interest" description="Disordered" evidence="3">
    <location>
        <begin position="786"/>
        <end position="825"/>
    </location>
</feature>
<feature type="region of interest" description="Disordered" evidence="3">
    <location>
        <begin position="195"/>
        <end position="217"/>
    </location>
</feature>
<dbReference type="EMBL" id="LLXI01001398">
    <property type="protein sequence ID" value="PKY53483.1"/>
    <property type="molecule type" value="Genomic_DNA"/>
</dbReference>